<evidence type="ECO:0000256" key="4">
    <source>
        <dbReference type="ARBA" id="ARBA00022964"/>
    </source>
</evidence>
<dbReference type="Gene3D" id="2.60.120.10">
    <property type="entry name" value="Jelly Rolls"/>
    <property type="match status" value="1"/>
</dbReference>
<feature type="binding site" evidence="7">
    <location>
        <position position="117"/>
    </location>
    <ligand>
        <name>substrate</name>
    </ligand>
</feature>
<dbReference type="Proteomes" id="UP000295416">
    <property type="component" value="Unassembled WGS sequence"/>
</dbReference>
<evidence type="ECO:0000256" key="1">
    <source>
        <dbReference type="ARBA" id="ARBA00002752"/>
    </source>
</evidence>
<evidence type="ECO:0000256" key="5">
    <source>
        <dbReference type="ARBA" id="ARBA00023002"/>
    </source>
</evidence>
<dbReference type="GO" id="GO:0008198">
    <property type="term" value="F:ferrous iron binding"/>
    <property type="evidence" value="ECO:0007669"/>
    <property type="project" value="UniProtKB-UniRule"/>
</dbReference>
<feature type="binding site" evidence="7">
    <location>
        <position position="58"/>
    </location>
    <ligand>
        <name>Fe cation</name>
        <dbReference type="ChEBI" id="CHEBI:24875"/>
        <label>1</label>
        <note>catalytic</note>
    </ligand>
</feature>
<comment type="cofactor">
    <cofactor evidence="7">
        <name>Fe(2+)</name>
        <dbReference type="ChEBI" id="CHEBI:29033"/>
    </cofactor>
    <text evidence="7">Binds 2 Fe(2+) ions per subunit.</text>
</comment>
<dbReference type="SUPFAM" id="SSF51182">
    <property type="entry name" value="RmlC-like cupins"/>
    <property type="match status" value="1"/>
</dbReference>
<dbReference type="InterPro" id="IPR014710">
    <property type="entry name" value="RmlC-like_jellyroll"/>
</dbReference>
<dbReference type="UniPathway" id="UPA00253">
    <property type="reaction ID" value="UER00330"/>
</dbReference>
<accession>A0A4V2SMY4</accession>
<feature type="binding site" evidence="7">
    <location>
        <position position="54"/>
    </location>
    <ligand>
        <name>O2</name>
        <dbReference type="ChEBI" id="CHEBI:15379"/>
    </ligand>
</feature>
<keyword evidence="4 7" id="KW-0223">Dioxygenase</keyword>
<feature type="binding site" evidence="7">
    <location>
        <position position="172"/>
    </location>
    <ligand>
        <name>Fe cation</name>
        <dbReference type="ChEBI" id="CHEBI:24875"/>
        <label>2</label>
    </ligand>
</feature>
<feature type="binding site" evidence="7">
    <location>
        <position position="107"/>
    </location>
    <ligand>
        <name>substrate</name>
    </ligand>
</feature>
<dbReference type="CDD" id="cd06123">
    <property type="entry name" value="cupin_HAO"/>
    <property type="match status" value="1"/>
</dbReference>
<dbReference type="PANTHER" id="PTHR15497">
    <property type="entry name" value="3-HYDROXYANTHRANILATE 3,4-DIOXYGENASE"/>
    <property type="match status" value="1"/>
</dbReference>
<dbReference type="NCBIfam" id="TIGR03037">
    <property type="entry name" value="anthran_nbaC"/>
    <property type="match status" value="1"/>
</dbReference>
<dbReference type="GO" id="GO:0019805">
    <property type="term" value="P:quinolinate biosynthetic process"/>
    <property type="evidence" value="ECO:0007669"/>
    <property type="project" value="UniProtKB-UniRule"/>
</dbReference>
<gene>
    <name evidence="7" type="primary">nbaC</name>
    <name evidence="8" type="ORF">EV207_11329</name>
</gene>
<dbReference type="EC" id="1.13.11.6" evidence="7"/>
<comment type="similarity">
    <text evidence="7">Belongs to the 3-HAO family.</text>
</comment>
<sequence length="184" mass="21137">MVLKPGAIQLKSRALNLVKTIEENKDLLKPPVNNKVLWEDSQFIVMLVGGPNKRCDFHVNPTDEFFYQVKGNCYVECINENGEREVVTVGEGDMFMLPANVPHSPHRTAGSYGIVTEIKRNEGVVESIVWYCNKCNHEMFRKTMELTNIETQLKETIEQFNNDEALRTCNKCGQQMPEEPEEWV</sequence>
<evidence type="ECO:0000256" key="3">
    <source>
        <dbReference type="ARBA" id="ARBA00022723"/>
    </source>
</evidence>
<name>A0A4V2SMY4_9BACL</name>
<comment type="catalytic activity">
    <reaction evidence="7">
        <text>3-hydroxyanthranilate + O2 = (2Z,4Z)-2-amino-3-carboxymuconate 6-semialdehyde</text>
        <dbReference type="Rhea" id="RHEA:17953"/>
        <dbReference type="ChEBI" id="CHEBI:15379"/>
        <dbReference type="ChEBI" id="CHEBI:36559"/>
        <dbReference type="ChEBI" id="CHEBI:77612"/>
        <dbReference type="EC" id="1.13.11.6"/>
    </reaction>
</comment>
<dbReference type="AlphaFoldDB" id="A0A4V2SMY4"/>
<evidence type="ECO:0000256" key="2">
    <source>
        <dbReference type="ARBA" id="ARBA00022642"/>
    </source>
</evidence>
<dbReference type="HAMAP" id="MF_00825">
    <property type="entry name" value="3_HAO"/>
    <property type="match status" value="1"/>
</dbReference>
<feature type="binding site" evidence="7">
    <location>
        <position position="103"/>
    </location>
    <ligand>
        <name>Fe cation</name>
        <dbReference type="ChEBI" id="CHEBI:24875"/>
        <label>1</label>
        <note>catalytic</note>
    </ligand>
</feature>
<feature type="binding site" evidence="7">
    <location>
        <position position="132"/>
    </location>
    <ligand>
        <name>Fe cation</name>
        <dbReference type="ChEBI" id="CHEBI:24875"/>
        <label>2</label>
    </ligand>
</feature>
<dbReference type="GO" id="GO:0009435">
    <property type="term" value="P:NAD+ biosynthetic process"/>
    <property type="evidence" value="ECO:0007669"/>
    <property type="project" value="UniProtKB-UniPathway"/>
</dbReference>
<dbReference type="NCBIfam" id="NF009763">
    <property type="entry name" value="PRK13264.1"/>
    <property type="match status" value="1"/>
</dbReference>
<keyword evidence="5 7" id="KW-0560">Oxidoreductase</keyword>
<dbReference type="RefSeq" id="WP_132746110.1">
    <property type="nucleotide sequence ID" value="NZ_SLXK01000013.1"/>
</dbReference>
<comment type="function">
    <text evidence="1 7">Catalyzes the oxidative ring opening of 3-hydroxyanthranilate to 2-amino-3-carboxymuconate semialdehyde, which spontaneously cyclizes to quinolinate.</text>
</comment>
<feature type="binding site" evidence="7">
    <location>
        <position position="135"/>
    </location>
    <ligand>
        <name>Fe cation</name>
        <dbReference type="ChEBI" id="CHEBI:24875"/>
        <label>2</label>
    </ligand>
</feature>
<evidence type="ECO:0000313" key="9">
    <source>
        <dbReference type="Proteomes" id="UP000295416"/>
    </source>
</evidence>
<feature type="binding site" evidence="7">
    <location>
        <position position="64"/>
    </location>
    <ligand>
        <name>substrate</name>
    </ligand>
</feature>
<evidence type="ECO:0000313" key="8">
    <source>
        <dbReference type="EMBL" id="TCP28996.1"/>
    </source>
</evidence>
<keyword evidence="2 7" id="KW-0662">Pyridine nucleotide biosynthesis</keyword>
<feature type="binding site" evidence="7">
    <location>
        <position position="169"/>
    </location>
    <ligand>
        <name>Fe cation</name>
        <dbReference type="ChEBI" id="CHEBI:24875"/>
        <label>2</label>
    </ligand>
</feature>
<dbReference type="InterPro" id="IPR011051">
    <property type="entry name" value="RmlC_Cupin_sf"/>
</dbReference>
<dbReference type="Pfam" id="PF06052">
    <property type="entry name" value="3-HAO"/>
    <property type="match status" value="1"/>
</dbReference>
<dbReference type="EMBL" id="SLXK01000013">
    <property type="protein sequence ID" value="TCP28996.1"/>
    <property type="molecule type" value="Genomic_DNA"/>
</dbReference>
<reference evidence="8 9" key="1">
    <citation type="submission" date="2019-03" db="EMBL/GenBank/DDBJ databases">
        <title>Genomic Encyclopedia of Type Strains, Phase IV (KMG-IV): sequencing the most valuable type-strain genomes for metagenomic binning, comparative biology and taxonomic classification.</title>
        <authorList>
            <person name="Goeker M."/>
        </authorList>
    </citation>
    <scope>NUCLEOTIDE SEQUENCE [LARGE SCALE GENOMIC DNA]</scope>
    <source>
        <strain evidence="8 9">DSM 19377</strain>
    </source>
</reference>
<keyword evidence="6 7" id="KW-0408">Iron</keyword>
<feature type="binding site" evidence="7">
    <location>
        <position position="64"/>
    </location>
    <ligand>
        <name>Fe cation</name>
        <dbReference type="ChEBI" id="CHEBI:24875"/>
        <label>1</label>
        <note>catalytic</note>
    </ligand>
</feature>
<dbReference type="InterPro" id="IPR010329">
    <property type="entry name" value="3hydroanth_dOase"/>
</dbReference>
<protein>
    <recommendedName>
        <fullName evidence="7">3-hydroxyanthranilate 3,4-dioxygenase</fullName>
        <ecNumber evidence="7">1.13.11.6</ecNumber>
    </recommendedName>
    <alternativeName>
        <fullName evidence="7">3-hydroxyanthranilate oxygenase</fullName>
        <shortName evidence="7">3-HAO</shortName>
    </alternativeName>
    <alternativeName>
        <fullName evidence="7">3-hydroxyanthranilic acid dioxygenase</fullName>
        <shortName evidence="7">HAD</shortName>
    </alternativeName>
</protein>
<evidence type="ECO:0000256" key="6">
    <source>
        <dbReference type="ARBA" id="ARBA00023004"/>
    </source>
</evidence>
<keyword evidence="3 7" id="KW-0479">Metal-binding</keyword>
<dbReference type="OrthoDB" id="5002379at2"/>
<evidence type="ECO:0000256" key="7">
    <source>
        <dbReference type="HAMAP-Rule" id="MF_00825"/>
    </source>
</evidence>
<proteinExistence type="inferred from homology"/>
<dbReference type="GO" id="GO:0000334">
    <property type="term" value="F:3-hydroxyanthranilate 3,4-dioxygenase activity"/>
    <property type="evidence" value="ECO:0007669"/>
    <property type="project" value="UniProtKB-UniRule"/>
</dbReference>
<keyword evidence="9" id="KW-1185">Reference proteome</keyword>
<dbReference type="GO" id="GO:0006569">
    <property type="term" value="P:L-tryptophan catabolic process"/>
    <property type="evidence" value="ECO:0007669"/>
    <property type="project" value="UniProtKB-UniRule"/>
</dbReference>
<dbReference type="PANTHER" id="PTHR15497:SF1">
    <property type="entry name" value="3-HYDROXYANTHRANILATE 3,4-DIOXYGENASE"/>
    <property type="match status" value="1"/>
</dbReference>
<dbReference type="GO" id="GO:0043420">
    <property type="term" value="P:anthranilate metabolic process"/>
    <property type="evidence" value="ECO:0007669"/>
    <property type="project" value="UniProtKB-UniRule"/>
</dbReference>
<organism evidence="8 9">
    <name type="scientific">Scopulibacillus darangshiensis</name>
    <dbReference type="NCBI Taxonomy" id="442528"/>
    <lineage>
        <taxon>Bacteria</taxon>
        <taxon>Bacillati</taxon>
        <taxon>Bacillota</taxon>
        <taxon>Bacilli</taxon>
        <taxon>Bacillales</taxon>
        <taxon>Sporolactobacillaceae</taxon>
        <taxon>Scopulibacillus</taxon>
    </lineage>
</organism>
<comment type="caution">
    <text evidence="8">The sequence shown here is derived from an EMBL/GenBank/DDBJ whole genome shotgun (WGS) entry which is preliminary data.</text>
</comment>
<comment type="pathway">
    <text evidence="7">Cofactor biosynthesis; NAD(+) biosynthesis; quinolinate from L-kynurenine: step 3/3.</text>
</comment>